<feature type="region of interest" description="Disordered" evidence="5">
    <location>
        <begin position="267"/>
        <end position="287"/>
    </location>
</feature>
<evidence type="ECO:0000256" key="2">
    <source>
        <dbReference type="ARBA" id="ARBA00022448"/>
    </source>
</evidence>
<dbReference type="InterPro" id="IPR003439">
    <property type="entry name" value="ABC_transporter-like_ATP-bd"/>
</dbReference>
<organism evidence="7 8">
    <name type="scientific">Bifidobacterium reuteri</name>
    <dbReference type="NCBI Taxonomy" id="983706"/>
    <lineage>
        <taxon>Bacteria</taxon>
        <taxon>Bacillati</taxon>
        <taxon>Actinomycetota</taxon>
        <taxon>Actinomycetes</taxon>
        <taxon>Bifidobacteriales</taxon>
        <taxon>Bifidobacteriaceae</taxon>
        <taxon>Bifidobacterium</taxon>
    </lineage>
</organism>
<evidence type="ECO:0000256" key="1">
    <source>
        <dbReference type="ARBA" id="ARBA00005417"/>
    </source>
</evidence>
<name>A0A5J5E7K5_9BIFI</name>
<dbReference type="SUPFAM" id="SSF52540">
    <property type="entry name" value="P-loop containing nucleoside triphosphate hydrolases"/>
    <property type="match status" value="2"/>
</dbReference>
<dbReference type="EMBL" id="RZUG01000009">
    <property type="protein sequence ID" value="KAA8825321.1"/>
    <property type="molecule type" value="Genomic_DNA"/>
</dbReference>
<dbReference type="Proteomes" id="UP000326251">
    <property type="component" value="Unassembled WGS sequence"/>
</dbReference>
<dbReference type="GO" id="GO:0055085">
    <property type="term" value="P:transmembrane transport"/>
    <property type="evidence" value="ECO:0007669"/>
    <property type="project" value="UniProtKB-ARBA"/>
</dbReference>
<keyword evidence="4 7" id="KW-0067">ATP-binding</keyword>
<evidence type="ECO:0000256" key="5">
    <source>
        <dbReference type="SAM" id="MobiDB-lite"/>
    </source>
</evidence>
<dbReference type="NCBIfam" id="NF007739">
    <property type="entry name" value="PRK10419.1"/>
    <property type="match status" value="2"/>
</dbReference>
<dbReference type="AlphaFoldDB" id="A0A5J5E7K5"/>
<dbReference type="GO" id="GO:0016887">
    <property type="term" value="F:ATP hydrolysis activity"/>
    <property type="evidence" value="ECO:0007669"/>
    <property type="project" value="InterPro"/>
</dbReference>
<protein>
    <submittedName>
        <fullName evidence="7">ABC transporter ATP-binding protein</fullName>
    </submittedName>
</protein>
<evidence type="ECO:0000256" key="3">
    <source>
        <dbReference type="ARBA" id="ARBA00022741"/>
    </source>
</evidence>
<evidence type="ECO:0000259" key="6">
    <source>
        <dbReference type="PROSITE" id="PS50893"/>
    </source>
</evidence>
<dbReference type="Pfam" id="PF08352">
    <property type="entry name" value="oligo_HPY"/>
    <property type="match status" value="1"/>
</dbReference>
<keyword evidence="2" id="KW-0813">Transport</keyword>
<keyword evidence="3" id="KW-0547">Nucleotide-binding</keyword>
<comment type="similarity">
    <text evidence="1">Belongs to the ABC transporter superfamily.</text>
</comment>
<sequence>MSEATTGELVGEISHLSVTYHAHGRAHTAVDDISLQLKAGRTLAIVGESGSGKSTVVKALLGILPASAEVTGSLNLLGHALEHAGPKEWAQVRGRIVGFVPQDPQSNLDPTMRIGEQVAQIVRLHHSGLDRRAQQARVLELLEEVGIDEPALRARQYPYELSGGLKQRVLIAQALASDPEVIVADEPTSALDVTVQKKILDVLETLGKARNIATLMVTHDLAVVSDRADDVLVMHNGELVETGETGHVLGHPGRTYTKALLAASPSFRSEDVPTKTGRERLTDGAAPEPEAAVRWKDVTKTYRTGYTPAGVFKAVDGVTLTARKGETLAIVGESGSGKTTLLRLALALTSPTNGSVEVNGNDLSTLRGARLRNARRDFQLVQQNPFDSLDPKYSIADCISEPLKAFHVGDGRSRANRVRELLDLVALPQSVLTSKPTELSGGQCQRVAIARALAVEPKVLFLDEPVSALDVIVQAQIVDLLAALQRDLKLTYVFVSHDLAVVSNIADRIAVIGKGHLVEEGAASHVLHHPAADYTRKLLDAIPGGRFGR</sequence>
<gene>
    <name evidence="7" type="ORF">EMO92_06300</name>
</gene>
<dbReference type="Gene3D" id="3.40.50.300">
    <property type="entry name" value="P-loop containing nucleotide triphosphate hydrolases"/>
    <property type="match status" value="2"/>
</dbReference>
<dbReference type="GO" id="GO:0015833">
    <property type="term" value="P:peptide transport"/>
    <property type="evidence" value="ECO:0007669"/>
    <property type="project" value="InterPro"/>
</dbReference>
<evidence type="ECO:0000313" key="8">
    <source>
        <dbReference type="Proteomes" id="UP000326251"/>
    </source>
</evidence>
<dbReference type="NCBIfam" id="NF008453">
    <property type="entry name" value="PRK11308.1"/>
    <property type="match status" value="2"/>
</dbReference>
<dbReference type="InterPro" id="IPR013563">
    <property type="entry name" value="Oligopep_ABC_C"/>
</dbReference>
<evidence type="ECO:0000313" key="7">
    <source>
        <dbReference type="EMBL" id="KAA8825321.1"/>
    </source>
</evidence>
<dbReference type="RefSeq" id="WP_150335610.1">
    <property type="nucleotide sequence ID" value="NZ_RZUG01000009.1"/>
</dbReference>
<evidence type="ECO:0000256" key="4">
    <source>
        <dbReference type="ARBA" id="ARBA00022840"/>
    </source>
</evidence>
<dbReference type="PROSITE" id="PS00211">
    <property type="entry name" value="ABC_TRANSPORTER_1"/>
    <property type="match status" value="1"/>
</dbReference>
<dbReference type="GO" id="GO:0005524">
    <property type="term" value="F:ATP binding"/>
    <property type="evidence" value="ECO:0007669"/>
    <property type="project" value="UniProtKB-KW"/>
</dbReference>
<proteinExistence type="inferred from homology"/>
<comment type="caution">
    <text evidence="7">The sequence shown here is derived from an EMBL/GenBank/DDBJ whole genome shotgun (WGS) entry which is preliminary data.</text>
</comment>
<reference evidence="7 8" key="1">
    <citation type="journal article" date="2019" name="Syst. Appl. Microbiol.">
        <title>Characterization of Bifidobacterium species in feaces of the Egyptian fruit bat: Description of B. vespertilionis sp. nov. and B. rousetti sp. nov.</title>
        <authorList>
            <person name="Modesto M."/>
            <person name="Satti M."/>
            <person name="Watanabe K."/>
            <person name="Puglisi E."/>
            <person name="Morelli L."/>
            <person name="Huang C.-H."/>
            <person name="Liou J.-S."/>
            <person name="Miyashita M."/>
            <person name="Tamura T."/>
            <person name="Saito S."/>
            <person name="Mori K."/>
            <person name="Huang L."/>
            <person name="Sciavilla P."/>
            <person name="Sandri C."/>
            <person name="Spiezio C."/>
            <person name="Vitali F."/>
            <person name="Cavalieri D."/>
            <person name="Perpetuini G."/>
            <person name="Tofalo R."/>
            <person name="Bonetti A."/>
            <person name="Arita M."/>
            <person name="Mattarelli P."/>
        </authorList>
    </citation>
    <scope>NUCLEOTIDE SEQUENCE [LARGE SCALE GENOMIC DNA]</scope>
    <source>
        <strain evidence="7 8">RST19</strain>
    </source>
</reference>
<accession>A0A5J5E7K5</accession>
<feature type="domain" description="ABC transporter" evidence="6">
    <location>
        <begin position="293"/>
        <end position="539"/>
    </location>
</feature>
<dbReference type="PANTHER" id="PTHR43776:SF7">
    <property type="entry name" value="D,D-DIPEPTIDE TRANSPORT ATP-BINDING PROTEIN DDPF-RELATED"/>
    <property type="match status" value="1"/>
</dbReference>
<feature type="domain" description="ABC transporter" evidence="6">
    <location>
        <begin position="13"/>
        <end position="261"/>
    </location>
</feature>
<dbReference type="InterPro" id="IPR050319">
    <property type="entry name" value="ABC_transp_ATP-bind"/>
</dbReference>
<dbReference type="PANTHER" id="PTHR43776">
    <property type="entry name" value="TRANSPORT ATP-BINDING PROTEIN"/>
    <property type="match status" value="1"/>
</dbReference>
<feature type="compositionally biased region" description="Basic and acidic residues" evidence="5">
    <location>
        <begin position="268"/>
        <end position="282"/>
    </location>
</feature>
<dbReference type="CDD" id="cd03257">
    <property type="entry name" value="ABC_NikE_OppD_transporters"/>
    <property type="match status" value="2"/>
</dbReference>
<dbReference type="InterPro" id="IPR027417">
    <property type="entry name" value="P-loop_NTPase"/>
</dbReference>
<dbReference type="SMART" id="SM00382">
    <property type="entry name" value="AAA"/>
    <property type="match status" value="2"/>
</dbReference>
<dbReference type="InterPro" id="IPR017871">
    <property type="entry name" value="ABC_transporter-like_CS"/>
</dbReference>
<dbReference type="PROSITE" id="PS50893">
    <property type="entry name" value="ABC_TRANSPORTER_2"/>
    <property type="match status" value="2"/>
</dbReference>
<dbReference type="InterPro" id="IPR003593">
    <property type="entry name" value="AAA+_ATPase"/>
</dbReference>
<dbReference type="Pfam" id="PF00005">
    <property type="entry name" value="ABC_tran"/>
    <property type="match status" value="2"/>
</dbReference>